<dbReference type="Proteomes" id="UP001227230">
    <property type="component" value="Chromosome 14"/>
</dbReference>
<sequence length="289" mass="32691">MPIPCLYSPMYVHQTRSLTSSYHLHAHHAIILIYHSTTTPIPILPNIHTHCQLPTLLSSSSSLLHTPSFQYPPCTPFLPPLHGPQDLWQNPPSSILPVGLSLSSYPLKLSHSSPFAFPITTTSMHTYLISLTSPLMIIPISLRQFLPLQATKYPHHAPSLLSACSSPCPLPSLNHPMFIHHLSSLQPPPPFPTYMHGNMHLRLPIIPNPVPRQLPKPFHSITFSPSCLSPPFGHYQPAYHQDKDDPSLECRRRHQLEDGAPRVYWDGSLRSLRLLPPGIRFCHRRHRHQ</sequence>
<name>A0ABY9DBT6_VITVI</name>
<evidence type="ECO:0000313" key="1">
    <source>
        <dbReference type="EMBL" id="WKA04274.1"/>
    </source>
</evidence>
<proteinExistence type="predicted"/>
<organism evidence="1 2">
    <name type="scientific">Vitis vinifera</name>
    <name type="common">Grape</name>
    <dbReference type="NCBI Taxonomy" id="29760"/>
    <lineage>
        <taxon>Eukaryota</taxon>
        <taxon>Viridiplantae</taxon>
        <taxon>Streptophyta</taxon>
        <taxon>Embryophyta</taxon>
        <taxon>Tracheophyta</taxon>
        <taxon>Spermatophyta</taxon>
        <taxon>Magnoliopsida</taxon>
        <taxon>eudicotyledons</taxon>
        <taxon>Gunneridae</taxon>
        <taxon>Pentapetalae</taxon>
        <taxon>rosids</taxon>
        <taxon>Vitales</taxon>
        <taxon>Vitaceae</taxon>
        <taxon>Viteae</taxon>
        <taxon>Vitis</taxon>
    </lineage>
</organism>
<gene>
    <name evidence="1" type="ORF">VitviT2T_022328</name>
</gene>
<evidence type="ECO:0000313" key="2">
    <source>
        <dbReference type="Proteomes" id="UP001227230"/>
    </source>
</evidence>
<keyword evidence="2" id="KW-1185">Reference proteome</keyword>
<reference evidence="1 2" key="1">
    <citation type="journal article" date="2023" name="Hortic Res">
        <title>The complete reference genome for grapevine (Vitis vinifera L.) genetics and breeding.</title>
        <authorList>
            <person name="Shi X."/>
            <person name="Cao S."/>
            <person name="Wang X."/>
            <person name="Huang S."/>
            <person name="Wang Y."/>
            <person name="Liu Z."/>
            <person name="Liu W."/>
            <person name="Leng X."/>
            <person name="Peng Y."/>
            <person name="Wang N."/>
            <person name="Wang Y."/>
            <person name="Ma Z."/>
            <person name="Xu X."/>
            <person name="Zhang F."/>
            <person name="Xue H."/>
            <person name="Zhong H."/>
            <person name="Wang Y."/>
            <person name="Zhang K."/>
            <person name="Velt A."/>
            <person name="Avia K."/>
            <person name="Holtgrawe D."/>
            <person name="Grimplet J."/>
            <person name="Matus J.T."/>
            <person name="Ware D."/>
            <person name="Wu X."/>
            <person name="Wang H."/>
            <person name="Liu C."/>
            <person name="Fang Y."/>
            <person name="Rustenholz C."/>
            <person name="Cheng Z."/>
            <person name="Xiao H."/>
            <person name="Zhou Y."/>
        </authorList>
    </citation>
    <scope>NUCLEOTIDE SEQUENCE [LARGE SCALE GENOMIC DNA]</scope>
    <source>
        <strain evidence="2">cv. Pinot noir / PN40024</strain>
        <tissue evidence="1">Leaf</tissue>
    </source>
</reference>
<protein>
    <submittedName>
        <fullName evidence="1">Uncharacterized protein</fullName>
    </submittedName>
</protein>
<dbReference type="EMBL" id="CP126661">
    <property type="protein sequence ID" value="WKA04274.1"/>
    <property type="molecule type" value="Genomic_DNA"/>
</dbReference>
<accession>A0ABY9DBT6</accession>